<dbReference type="InterPro" id="IPR051534">
    <property type="entry name" value="CBASS_pafABC_assoc_protein"/>
</dbReference>
<reference evidence="4" key="1">
    <citation type="submission" date="2015-12" db="EMBL/GenBank/DDBJ databases">
        <authorList>
            <person name="Shamseldin A."/>
            <person name="Moawad H."/>
            <person name="Abd El-Rahim W.M."/>
            <person name="Sadowsky M.J."/>
        </authorList>
    </citation>
    <scope>NUCLEOTIDE SEQUENCE [LARGE SCALE GENOMIC DNA]</scope>
    <source>
        <strain evidence="4">JAM AC0309</strain>
    </source>
</reference>
<reference evidence="3 4" key="2">
    <citation type="submission" date="2016-01" db="EMBL/GenBank/DDBJ databases">
        <title>Microcella alkaliphila JAM AC0309 whole genome shotgun sequence.</title>
        <authorList>
            <person name="Kurata A."/>
            <person name="Hirose Y."/>
            <person name="Kishimoto N."/>
            <person name="Kobayashi T."/>
        </authorList>
    </citation>
    <scope>NUCLEOTIDE SEQUENCE [LARGE SCALE GENOMIC DNA]</scope>
    <source>
        <strain evidence="3 4">JAM AC0309</strain>
    </source>
</reference>
<feature type="domain" description="PafC HTH" evidence="2">
    <location>
        <begin position="13"/>
        <end position="134"/>
    </location>
</feature>
<feature type="domain" description="WYL" evidence="1">
    <location>
        <begin position="153"/>
        <end position="220"/>
    </location>
</feature>
<dbReference type="Pfam" id="PF19187">
    <property type="entry name" value="HTH_PafC"/>
    <property type="match status" value="1"/>
</dbReference>
<dbReference type="KEGG" id="malk:MalAC0309_1542"/>
<evidence type="ECO:0008006" key="5">
    <source>
        <dbReference type="Google" id="ProtNLM"/>
    </source>
</evidence>
<dbReference type="AlphaFoldDB" id="A0A0U5B982"/>
<dbReference type="InterPro" id="IPR043839">
    <property type="entry name" value="PafC_HTH"/>
</dbReference>
<sequence>MADRRDAGGTSTDRLAFLLALVPYLIDQVSVSVDEAADHFGTTPERIRRAVELIAVSGVPDASGSVLPGSGMFDIDWDQFEEQSIIRFRQAPLTEQPRLSGREAAALIAGLQTIMALPDYAERDDLWALREKLARGSASGVAPVAVAPGDSSETLQEVRRAQSAGLRLALDYVSGDGDREERLVDPIRLDSIDGVWYLRAWCLTRGAERTFRVDRIANVRSAGTADEHPASTADPASLFSGGAAGAVRVEFELHEAALPLVADYLPDDVRPVDGDPGRVRATVELSNVTKVGRLAARLVGAGHIVTPEAATEARHWAERAIAAQNRRLDS</sequence>
<evidence type="ECO:0000313" key="4">
    <source>
        <dbReference type="Proteomes" id="UP000218965"/>
    </source>
</evidence>
<dbReference type="InterPro" id="IPR028349">
    <property type="entry name" value="PafC-like"/>
</dbReference>
<protein>
    <recommendedName>
        <fullName evidence="5">Proteasome accessory factor C</fullName>
    </recommendedName>
</protein>
<dbReference type="InterPro" id="IPR026881">
    <property type="entry name" value="WYL_dom"/>
</dbReference>
<name>A0A0U5B982_9MICO</name>
<dbReference type="Proteomes" id="UP000218965">
    <property type="component" value="Chromosome"/>
</dbReference>
<evidence type="ECO:0000259" key="1">
    <source>
        <dbReference type="Pfam" id="PF13280"/>
    </source>
</evidence>
<dbReference type="OrthoDB" id="3171994at2"/>
<dbReference type="PROSITE" id="PS52050">
    <property type="entry name" value="WYL"/>
    <property type="match status" value="1"/>
</dbReference>
<organism evidence="3 4">
    <name type="scientific">Microcella alkaliphila</name>
    <dbReference type="NCBI Taxonomy" id="279828"/>
    <lineage>
        <taxon>Bacteria</taxon>
        <taxon>Bacillati</taxon>
        <taxon>Actinomycetota</taxon>
        <taxon>Actinomycetes</taxon>
        <taxon>Micrococcales</taxon>
        <taxon>Microbacteriaceae</taxon>
        <taxon>Microcella</taxon>
    </lineage>
</organism>
<gene>
    <name evidence="3" type="ORF">MalAC0309_1542</name>
</gene>
<proteinExistence type="predicted"/>
<dbReference type="Pfam" id="PF13280">
    <property type="entry name" value="WYL"/>
    <property type="match status" value="1"/>
</dbReference>
<evidence type="ECO:0000313" key="3">
    <source>
        <dbReference type="EMBL" id="BAU32393.1"/>
    </source>
</evidence>
<dbReference type="PANTHER" id="PTHR34580:SF1">
    <property type="entry name" value="PROTEIN PAFC"/>
    <property type="match status" value="1"/>
</dbReference>
<evidence type="ECO:0000259" key="2">
    <source>
        <dbReference type="Pfam" id="PF19187"/>
    </source>
</evidence>
<dbReference type="RefSeq" id="WP_096421546.1">
    <property type="nucleotide sequence ID" value="NZ_AP017315.1"/>
</dbReference>
<dbReference type="PANTHER" id="PTHR34580">
    <property type="match status" value="1"/>
</dbReference>
<dbReference type="PIRSF" id="PIRSF016838">
    <property type="entry name" value="PafC"/>
    <property type="match status" value="1"/>
</dbReference>
<dbReference type="EMBL" id="AP017315">
    <property type="protein sequence ID" value="BAU32393.1"/>
    <property type="molecule type" value="Genomic_DNA"/>
</dbReference>
<accession>A0A0U5B982</accession>